<name>A0ABR7QJ57_9FLAO</name>
<comment type="caution">
    <text evidence="3">The sequence shown here is derived from an EMBL/GenBank/DDBJ whole genome shotgun (WGS) entry which is preliminary data.</text>
</comment>
<dbReference type="RefSeq" id="WP_187581881.1">
    <property type="nucleotide sequence ID" value="NZ_JACLHY010000002.1"/>
</dbReference>
<feature type="domain" description="VanZ-like" evidence="2">
    <location>
        <begin position="30"/>
        <end position="120"/>
    </location>
</feature>
<keyword evidence="1" id="KW-1133">Transmembrane helix</keyword>
<gene>
    <name evidence="3" type="primary">vanZ</name>
    <name evidence="3" type="ORF">H4O18_04350</name>
</gene>
<feature type="transmembrane region" description="Helical" evidence="1">
    <location>
        <begin position="42"/>
        <end position="60"/>
    </location>
</feature>
<evidence type="ECO:0000259" key="2">
    <source>
        <dbReference type="Pfam" id="PF04892"/>
    </source>
</evidence>
<evidence type="ECO:0000256" key="1">
    <source>
        <dbReference type="SAM" id="Phobius"/>
    </source>
</evidence>
<keyword evidence="1" id="KW-0812">Transmembrane</keyword>
<evidence type="ECO:0000313" key="4">
    <source>
        <dbReference type="Proteomes" id="UP000618952"/>
    </source>
</evidence>
<proteinExistence type="predicted"/>
<dbReference type="NCBIfam" id="NF037970">
    <property type="entry name" value="vanZ_1"/>
    <property type="match status" value="1"/>
</dbReference>
<protein>
    <submittedName>
        <fullName evidence="3">VanZ family protein</fullName>
    </submittedName>
</protein>
<dbReference type="InterPro" id="IPR006976">
    <property type="entry name" value="VanZ-like"/>
</dbReference>
<reference evidence="3 4" key="1">
    <citation type="submission" date="2020-08" db="EMBL/GenBank/DDBJ databases">
        <title>Arenibacter gaetbuli sp. nov., isolated from a sand dune.</title>
        <authorList>
            <person name="Park S."/>
            <person name="Yoon J.-H."/>
        </authorList>
    </citation>
    <scope>NUCLEOTIDE SEQUENCE [LARGE SCALE GENOMIC DNA]</scope>
    <source>
        <strain evidence="3 4">BSSL-BM3</strain>
    </source>
</reference>
<dbReference type="PANTHER" id="PTHR28008:SF1">
    <property type="entry name" value="DOMAIN PROTEIN, PUTATIVE (AFU_ORTHOLOGUE AFUA_3G10980)-RELATED"/>
    <property type="match status" value="1"/>
</dbReference>
<dbReference type="Pfam" id="PF04892">
    <property type="entry name" value="VanZ"/>
    <property type="match status" value="1"/>
</dbReference>
<organism evidence="3 4">
    <name type="scientific">Arenibacter arenosicollis</name>
    <dbReference type="NCBI Taxonomy" id="2762274"/>
    <lineage>
        <taxon>Bacteria</taxon>
        <taxon>Pseudomonadati</taxon>
        <taxon>Bacteroidota</taxon>
        <taxon>Flavobacteriia</taxon>
        <taxon>Flavobacteriales</taxon>
        <taxon>Flavobacteriaceae</taxon>
        <taxon>Arenibacter</taxon>
    </lineage>
</organism>
<accession>A0ABR7QJ57</accession>
<dbReference type="Proteomes" id="UP000618952">
    <property type="component" value="Unassembled WGS sequence"/>
</dbReference>
<keyword evidence="4" id="KW-1185">Reference proteome</keyword>
<dbReference type="EMBL" id="JACLHY010000002">
    <property type="protein sequence ID" value="MBC8767215.1"/>
    <property type="molecule type" value="Genomic_DNA"/>
</dbReference>
<evidence type="ECO:0000313" key="3">
    <source>
        <dbReference type="EMBL" id="MBC8767215.1"/>
    </source>
</evidence>
<dbReference type="PANTHER" id="PTHR28008">
    <property type="entry name" value="DOMAIN PROTEIN, PUTATIVE (AFU_ORTHOLOGUE AFUA_3G10980)-RELATED"/>
    <property type="match status" value="1"/>
</dbReference>
<feature type="transmembrane region" description="Helical" evidence="1">
    <location>
        <begin position="5"/>
        <end position="26"/>
    </location>
</feature>
<feature type="transmembrane region" description="Helical" evidence="1">
    <location>
        <begin position="72"/>
        <end position="93"/>
    </location>
</feature>
<sequence length="133" mass="15088">MLKKYFFTIVFISWVVFITLLSLFSFEEESIPSIAIPHFDKLVHFTFYFGFTVLGCLSFREIDRRSIPLGKALVKIIIYAVVYGIVIEVLQGVATIDRDPDLLDVLANSSGALFGSFAVKYMFSGKTSLKWLK</sequence>
<keyword evidence="1" id="KW-0472">Membrane</keyword>